<dbReference type="Gene3D" id="1.10.510.10">
    <property type="entry name" value="Transferase(Phosphotransferase) domain 1"/>
    <property type="match status" value="1"/>
</dbReference>
<evidence type="ECO:0000313" key="12">
    <source>
        <dbReference type="Proteomes" id="UP000031549"/>
    </source>
</evidence>
<keyword evidence="3" id="KW-0808">Transferase</keyword>
<evidence type="ECO:0000313" key="11">
    <source>
        <dbReference type="EMBL" id="NEU77161.1"/>
    </source>
</evidence>
<evidence type="ECO:0000256" key="9">
    <source>
        <dbReference type="SAM" id="Phobius"/>
    </source>
</evidence>
<organism evidence="11 12">
    <name type="scientific">Hassallia byssoidea VB512170</name>
    <dbReference type="NCBI Taxonomy" id="1304833"/>
    <lineage>
        <taxon>Bacteria</taxon>
        <taxon>Bacillati</taxon>
        <taxon>Cyanobacteriota</taxon>
        <taxon>Cyanophyceae</taxon>
        <taxon>Nostocales</taxon>
        <taxon>Tolypothrichaceae</taxon>
        <taxon>Hassallia</taxon>
    </lineage>
</organism>
<comment type="catalytic activity">
    <reaction evidence="7">
        <text>L-threonyl-[protein] + ATP = O-phospho-L-threonyl-[protein] + ADP + H(+)</text>
        <dbReference type="Rhea" id="RHEA:46608"/>
        <dbReference type="Rhea" id="RHEA-COMP:11060"/>
        <dbReference type="Rhea" id="RHEA-COMP:11605"/>
        <dbReference type="ChEBI" id="CHEBI:15378"/>
        <dbReference type="ChEBI" id="CHEBI:30013"/>
        <dbReference type="ChEBI" id="CHEBI:30616"/>
        <dbReference type="ChEBI" id="CHEBI:61977"/>
        <dbReference type="ChEBI" id="CHEBI:456216"/>
        <dbReference type="EC" id="2.7.11.1"/>
    </reaction>
</comment>
<dbReference type="Gene3D" id="3.40.1000.10">
    <property type="entry name" value="Mog1/PsbP, alpha/beta/alpha sandwich"/>
    <property type="match status" value="1"/>
</dbReference>
<evidence type="ECO:0000256" key="8">
    <source>
        <dbReference type="ARBA" id="ARBA00048679"/>
    </source>
</evidence>
<name>A0A846HNA6_9CYAN</name>
<protein>
    <recommendedName>
        <fullName evidence="1">non-specific serine/threonine protein kinase</fullName>
        <ecNumber evidence="1">2.7.11.1</ecNumber>
    </recommendedName>
</protein>
<dbReference type="Pfam" id="PF18933">
    <property type="entry name" value="PsbP_2"/>
    <property type="match status" value="1"/>
</dbReference>
<evidence type="ECO:0000256" key="7">
    <source>
        <dbReference type="ARBA" id="ARBA00047899"/>
    </source>
</evidence>
<dbReference type="SMART" id="SM00220">
    <property type="entry name" value="S_TKc"/>
    <property type="match status" value="1"/>
</dbReference>
<dbReference type="GO" id="GO:0004674">
    <property type="term" value="F:protein serine/threonine kinase activity"/>
    <property type="evidence" value="ECO:0007669"/>
    <property type="project" value="UniProtKB-KW"/>
</dbReference>
<reference evidence="11 12" key="1">
    <citation type="journal article" date="2015" name="Genome Announc.">
        <title>Draft Genome Sequence of Cyanobacterium Hassallia byssoidea Strain VB512170, Isolated from Monuments in India.</title>
        <authorList>
            <person name="Singh D."/>
            <person name="Chandrababunaidu M.M."/>
            <person name="Panda A."/>
            <person name="Sen D."/>
            <person name="Bhattacharyya S."/>
            <person name="Adhikary S.P."/>
            <person name="Tripathy S."/>
        </authorList>
    </citation>
    <scope>NUCLEOTIDE SEQUENCE [LARGE SCALE GENOMIC DNA]</scope>
    <source>
        <strain evidence="11 12">VB512170</strain>
    </source>
</reference>
<evidence type="ECO:0000256" key="4">
    <source>
        <dbReference type="ARBA" id="ARBA00022741"/>
    </source>
</evidence>
<evidence type="ECO:0000256" key="2">
    <source>
        <dbReference type="ARBA" id="ARBA00022527"/>
    </source>
</evidence>
<keyword evidence="12" id="KW-1185">Reference proteome</keyword>
<feature type="domain" description="Protein kinase" evidence="10">
    <location>
        <begin position="10"/>
        <end position="268"/>
    </location>
</feature>
<evidence type="ECO:0000256" key="3">
    <source>
        <dbReference type="ARBA" id="ARBA00022679"/>
    </source>
</evidence>
<dbReference type="PROSITE" id="PS50011">
    <property type="entry name" value="PROTEIN_KINASE_DOM"/>
    <property type="match status" value="1"/>
</dbReference>
<dbReference type="AlphaFoldDB" id="A0A846HNA6"/>
<keyword evidence="9" id="KW-1133">Transmembrane helix</keyword>
<dbReference type="Pfam" id="PF00069">
    <property type="entry name" value="Pkinase"/>
    <property type="match status" value="1"/>
</dbReference>
<gene>
    <name evidence="11" type="ORF">PI95_032855</name>
</gene>
<dbReference type="InterPro" id="IPR011009">
    <property type="entry name" value="Kinase-like_dom_sf"/>
</dbReference>
<evidence type="ECO:0000259" key="10">
    <source>
        <dbReference type="PROSITE" id="PS50011"/>
    </source>
</evidence>
<evidence type="ECO:0000256" key="5">
    <source>
        <dbReference type="ARBA" id="ARBA00022777"/>
    </source>
</evidence>
<dbReference type="InterPro" id="IPR000719">
    <property type="entry name" value="Prot_kinase_dom"/>
</dbReference>
<proteinExistence type="predicted"/>
<comment type="caution">
    <text evidence="11">The sequence shown here is derived from an EMBL/GenBank/DDBJ whole genome shotgun (WGS) entry which is preliminary data.</text>
</comment>
<sequence>MLGQKLGGRYQIVKYLGEGAFGVTFVAEDMQRPGNPQCLVKQFQPKNTDPHTLREARRLFDNEAKMLEKLGTHDQIPRLLAHFEENEEFYLVQEFIEGHDLSQEVILGQKLSEAVVIKLLQDILEVLAFVHQHEIIHRDIKPSNIRRRQDGKIVLIDFGAVKQISTQVVNSQGQTSFTVAIGTRGYMPSEQANRHPQLSSDVYAVGMIAIQALTGIFPSNLPKDSQGEVVWQNQAQVSQQLADIIDKMVRYDFRQRYQSASEALQAFGTKVHNQTTVFSESSTVNSTTPTQLERSPAKFMIGLAIAAVLAISIGYWYLFFGSKPPEDFLTYANPNVGIKIKYPQSWERRDIDNLITGEVVAFVSPKQGDADKFPEKLTISVEDFSGTLEDFSDTSTKDITRHLVKAEIKKPSDTTLANKSAYQLIYTGKDGENNLKSMQLFTLKGDKAYVITYTAAIDNYNDFIQTAQTMIKSFEIQ</sequence>
<dbReference type="EC" id="2.7.11.1" evidence="1"/>
<evidence type="ECO:0000256" key="6">
    <source>
        <dbReference type="ARBA" id="ARBA00022840"/>
    </source>
</evidence>
<dbReference type="RefSeq" id="WP_039738543.1">
    <property type="nucleotide sequence ID" value="NZ_JTCM02000158.1"/>
</dbReference>
<dbReference type="Proteomes" id="UP000031549">
    <property type="component" value="Unassembled WGS sequence"/>
</dbReference>
<evidence type="ECO:0000256" key="1">
    <source>
        <dbReference type="ARBA" id="ARBA00012513"/>
    </source>
</evidence>
<dbReference type="PANTHER" id="PTHR24363:SF0">
    <property type="entry name" value="SERINE_THREONINE KINASE LIKE DOMAIN CONTAINING 1"/>
    <property type="match status" value="1"/>
</dbReference>
<keyword evidence="2" id="KW-0723">Serine/threonine-protein kinase</keyword>
<keyword evidence="9" id="KW-0812">Transmembrane</keyword>
<keyword evidence="4" id="KW-0547">Nucleotide-binding</keyword>
<feature type="transmembrane region" description="Helical" evidence="9">
    <location>
        <begin position="299"/>
        <end position="320"/>
    </location>
</feature>
<dbReference type="GO" id="GO:0005524">
    <property type="term" value="F:ATP binding"/>
    <property type="evidence" value="ECO:0007669"/>
    <property type="project" value="UniProtKB-KW"/>
</dbReference>
<dbReference type="CDD" id="cd14014">
    <property type="entry name" value="STKc_PknB_like"/>
    <property type="match status" value="1"/>
</dbReference>
<keyword evidence="6" id="KW-0067">ATP-binding</keyword>
<dbReference type="SUPFAM" id="SSF56112">
    <property type="entry name" value="Protein kinase-like (PK-like)"/>
    <property type="match status" value="1"/>
</dbReference>
<comment type="catalytic activity">
    <reaction evidence="8">
        <text>L-seryl-[protein] + ATP = O-phospho-L-seryl-[protein] + ADP + H(+)</text>
        <dbReference type="Rhea" id="RHEA:17989"/>
        <dbReference type="Rhea" id="RHEA-COMP:9863"/>
        <dbReference type="Rhea" id="RHEA-COMP:11604"/>
        <dbReference type="ChEBI" id="CHEBI:15378"/>
        <dbReference type="ChEBI" id="CHEBI:29999"/>
        <dbReference type="ChEBI" id="CHEBI:30616"/>
        <dbReference type="ChEBI" id="CHEBI:83421"/>
        <dbReference type="ChEBI" id="CHEBI:456216"/>
        <dbReference type="EC" id="2.7.11.1"/>
    </reaction>
</comment>
<accession>A0A846HNA6</accession>
<dbReference type="PANTHER" id="PTHR24363">
    <property type="entry name" value="SERINE/THREONINE PROTEIN KINASE"/>
    <property type="match status" value="1"/>
</dbReference>
<keyword evidence="9" id="KW-0472">Membrane</keyword>
<keyword evidence="5 11" id="KW-0418">Kinase</keyword>
<dbReference type="EMBL" id="JTCM02000158">
    <property type="protein sequence ID" value="NEU77161.1"/>
    <property type="molecule type" value="Genomic_DNA"/>
</dbReference>